<dbReference type="Proteomes" id="UP001159363">
    <property type="component" value="Chromosome 7"/>
</dbReference>
<protein>
    <submittedName>
        <fullName evidence="2">Uncharacterized protein</fullName>
    </submittedName>
</protein>
<feature type="compositionally biased region" description="Polar residues" evidence="1">
    <location>
        <begin position="173"/>
        <end position="185"/>
    </location>
</feature>
<dbReference type="EMBL" id="JARBHB010000008">
    <property type="protein sequence ID" value="KAJ8877850.1"/>
    <property type="molecule type" value="Genomic_DNA"/>
</dbReference>
<gene>
    <name evidence="2" type="ORF">PR048_022309</name>
</gene>
<feature type="region of interest" description="Disordered" evidence="1">
    <location>
        <begin position="169"/>
        <end position="190"/>
    </location>
</feature>
<name>A0ABQ9H0P9_9NEOP</name>
<keyword evidence="3" id="KW-1185">Reference proteome</keyword>
<comment type="caution">
    <text evidence="2">The sequence shown here is derived from an EMBL/GenBank/DDBJ whole genome shotgun (WGS) entry which is preliminary data.</text>
</comment>
<proteinExistence type="predicted"/>
<accession>A0ABQ9H0P9</accession>
<reference evidence="2 3" key="1">
    <citation type="submission" date="2023-02" db="EMBL/GenBank/DDBJ databases">
        <title>LHISI_Scaffold_Assembly.</title>
        <authorList>
            <person name="Stuart O.P."/>
            <person name="Cleave R."/>
            <person name="Magrath M.J.L."/>
            <person name="Mikheyev A.S."/>
        </authorList>
    </citation>
    <scope>NUCLEOTIDE SEQUENCE [LARGE SCALE GENOMIC DNA]</scope>
    <source>
        <strain evidence="2">Daus_M_001</strain>
        <tissue evidence="2">Leg muscle</tissue>
    </source>
</reference>
<evidence type="ECO:0000313" key="3">
    <source>
        <dbReference type="Proteomes" id="UP001159363"/>
    </source>
</evidence>
<evidence type="ECO:0000256" key="1">
    <source>
        <dbReference type="SAM" id="MobiDB-lite"/>
    </source>
</evidence>
<sequence length="217" mass="24000">MGFMPDDAAGQRAFSGISRFPRPFISVLLDTPIAPPSLDLKTPMLRAVQISSHYFSLKREWAELSFQEIKRFTCISQGTFRNNKRWLIQQWKRSTVVHNKAVTQINHIDTSWDLNPGIQIVCNPSTGHHNTSAEPCTCSQQPVGQAVSSNTVYVVFVDMCGWDHCPKRPPPSQGISTRDVSTSPVQGLDGVASQSAGQATEPLDGIIRNVFQHVVKA</sequence>
<organism evidence="2 3">
    <name type="scientific">Dryococelus australis</name>
    <dbReference type="NCBI Taxonomy" id="614101"/>
    <lineage>
        <taxon>Eukaryota</taxon>
        <taxon>Metazoa</taxon>
        <taxon>Ecdysozoa</taxon>
        <taxon>Arthropoda</taxon>
        <taxon>Hexapoda</taxon>
        <taxon>Insecta</taxon>
        <taxon>Pterygota</taxon>
        <taxon>Neoptera</taxon>
        <taxon>Polyneoptera</taxon>
        <taxon>Phasmatodea</taxon>
        <taxon>Verophasmatodea</taxon>
        <taxon>Anareolatae</taxon>
        <taxon>Phasmatidae</taxon>
        <taxon>Eurycanthinae</taxon>
        <taxon>Dryococelus</taxon>
    </lineage>
</organism>
<evidence type="ECO:0000313" key="2">
    <source>
        <dbReference type="EMBL" id="KAJ8877850.1"/>
    </source>
</evidence>